<dbReference type="PANTHER" id="PTHR45566">
    <property type="entry name" value="HTH-TYPE TRANSCRIPTIONAL REGULATOR YHJB-RELATED"/>
    <property type="match status" value="1"/>
</dbReference>
<organism evidence="4 5">
    <name type="scientific">Longibacter salinarum</name>
    <dbReference type="NCBI Taxonomy" id="1850348"/>
    <lineage>
        <taxon>Bacteria</taxon>
        <taxon>Pseudomonadati</taxon>
        <taxon>Rhodothermota</taxon>
        <taxon>Rhodothermia</taxon>
        <taxon>Rhodothermales</taxon>
        <taxon>Salisaetaceae</taxon>
        <taxon>Longibacter</taxon>
    </lineage>
</organism>
<dbReference type="PROSITE" id="PS50110">
    <property type="entry name" value="RESPONSE_REGULATORY"/>
    <property type="match status" value="1"/>
</dbReference>
<dbReference type="OrthoDB" id="9795108at2"/>
<comment type="caution">
    <text evidence="4">The sequence shown here is derived from an EMBL/GenBank/DDBJ whole genome shotgun (WGS) entry which is preliminary data.</text>
</comment>
<feature type="domain" description="Response regulatory" evidence="3">
    <location>
        <begin position="4"/>
        <end position="119"/>
    </location>
</feature>
<protein>
    <recommendedName>
        <fullName evidence="3">Response regulatory domain-containing protein</fullName>
    </recommendedName>
</protein>
<gene>
    <name evidence="4" type="ORF">CRI94_14160</name>
</gene>
<name>A0A2A8CVN8_9BACT</name>
<dbReference type="PANTHER" id="PTHR45566:SF2">
    <property type="entry name" value="NARL SUBFAMILY"/>
    <property type="match status" value="1"/>
</dbReference>
<evidence type="ECO:0000259" key="3">
    <source>
        <dbReference type="PROSITE" id="PS50110"/>
    </source>
</evidence>
<dbReference type="InterPro" id="IPR058245">
    <property type="entry name" value="NreC/VraR/RcsB-like_REC"/>
</dbReference>
<dbReference type="InterPro" id="IPR051015">
    <property type="entry name" value="EvgA-like"/>
</dbReference>
<feature type="modified residue" description="4-aspartylphosphate" evidence="1">
    <location>
        <position position="54"/>
    </location>
</feature>
<proteinExistence type="predicted"/>
<keyword evidence="5" id="KW-1185">Reference proteome</keyword>
<feature type="region of interest" description="Disordered" evidence="2">
    <location>
        <begin position="129"/>
        <end position="156"/>
    </location>
</feature>
<dbReference type="Proteomes" id="UP000220102">
    <property type="component" value="Unassembled WGS sequence"/>
</dbReference>
<dbReference type="GO" id="GO:0000160">
    <property type="term" value="P:phosphorelay signal transduction system"/>
    <property type="evidence" value="ECO:0007669"/>
    <property type="project" value="InterPro"/>
</dbReference>
<evidence type="ECO:0000313" key="4">
    <source>
        <dbReference type="EMBL" id="PEN12654.1"/>
    </source>
</evidence>
<keyword evidence="1" id="KW-0597">Phosphoprotein</keyword>
<dbReference type="Pfam" id="PF00072">
    <property type="entry name" value="Response_reg"/>
    <property type="match status" value="1"/>
</dbReference>
<feature type="compositionally biased region" description="Polar residues" evidence="2">
    <location>
        <begin position="129"/>
        <end position="143"/>
    </location>
</feature>
<dbReference type="InterPro" id="IPR011006">
    <property type="entry name" value="CheY-like_superfamily"/>
</dbReference>
<dbReference type="RefSeq" id="WP_098077109.1">
    <property type="nucleotide sequence ID" value="NZ_PDEQ01000007.1"/>
</dbReference>
<dbReference type="AlphaFoldDB" id="A0A2A8CVN8"/>
<dbReference type="SMART" id="SM00448">
    <property type="entry name" value="REC"/>
    <property type="match status" value="1"/>
</dbReference>
<dbReference type="InterPro" id="IPR001789">
    <property type="entry name" value="Sig_transdc_resp-reg_receiver"/>
</dbReference>
<evidence type="ECO:0000256" key="1">
    <source>
        <dbReference type="PROSITE-ProRule" id="PRU00169"/>
    </source>
</evidence>
<evidence type="ECO:0000313" key="5">
    <source>
        <dbReference type="Proteomes" id="UP000220102"/>
    </source>
</evidence>
<dbReference type="SUPFAM" id="SSF52172">
    <property type="entry name" value="CheY-like"/>
    <property type="match status" value="1"/>
</dbReference>
<reference evidence="4 5" key="1">
    <citation type="submission" date="2017-10" db="EMBL/GenBank/DDBJ databases">
        <title>Draft genome of Longibacter Salinarum.</title>
        <authorList>
            <person name="Goh K.M."/>
            <person name="Shamsir M.S."/>
            <person name="Lim S.W."/>
        </authorList>
    </citation>
    <scope>NUCLEOTIDE SEQUENCE [LARGE SCALE GENOMIC DNA]</scope>
    <source>
        <strain evidence="4 5">KCTC 52045</strain>
    </source>
</reference>
<dbReference type="Gene3D" id="3.40.50.2300">
    <property type="match status" value="1"/>
</dbReference>
<evidence type="ECO:0000256" key="2">
    <source>
        <dbReference type="SAM" id="MobiDB-lite"/>
    </source>
</evidence>
<sequence>MPGTVLLADDHDVMRDILESFLQKKGYTVVASTNHGSNVVSLLEQHEPDLLILDLTMPGRNGLEVLKDLSSREYQTRIIVLTTHSEPAYVKVAFTRGADAYVIKGSHVRDLSAAIEKVENGERFLSASVQEAMQSTPTTSTARSTDEKQPRRNRAQ</sequence>
<dbReference type="CDD" id="cd17535">
    <property type="entry name" value="REC_NarL-like"/>
    <property type="match status" value="1"/>
</dbReference>
<dbReference type="EMBL" id="PDEQ01000007">
    <property type="protein sequence ID" value="PEN12654.1"/>
    <property type="molecule type" value="Genomic_DNA"/>
</dbReference>
<accession>A0A2A8CVN8</accession>